<evidence type="ECO:0000313" key="1">
    <source>
        <dbReference type="EMBL" id="STZ87810.1"/>
    </source>
</evidence>
<name>A0A378UUZ8_MYCFO</name>
<gene>
    <name evidence="1" type="ORF">NCTC1542_02582</name>
</gene>
<dbReference type="AlphaFoldDB" id="A0A378UUZ8"/>
<protein>
    <submittedName>
        <fullName evidence="1">Uncharacterized protein</fullName>
    </submittedName>
</protein>
<organism evidence="1 2">
    <name type="scientific">Mycolicibacterium fortuitum</name>
    <name type="common">Mycobacterium fortuitum</name>
    <dbReference type="NCBI Taxonomy" id="1766"/>
    <lineage>
        <taxon>Bacteria</taxon>
        <taxon>Bacillati</taxon>
        <taxon>Actinomycetota</taxon>
        <taxon>Actinomycetes</taxon>
        <taxon>Mycobacteriales</taxon>
        <taxon>Mycobacteriaceae</taxon>
        <taxon>Mycolicibacterium</taxon>
    </lineage>
</organism>
<reference evidence="1 2" key="1">
    <citation type="submission" date="2018-06" db="EMBL/GenBank/DDBJ databases">
        <authorList>
            <consortium name="Pathogen Informatics"/>
            <person name="Doyle S."/>
        </authorList>
    </citation>
    <scope>NUCLEOTIDE SEQUENCE [LARGE SCALE GENOMIC DNA]</scope>
    <source>
        <strain evidence="1 2">NCTC1542</strain>
    </source>
</reference>
<proteinExistence type="predicted"/>
<sequence>MISNTPTATNTAINSTSPMIAATDVGLYLCLGRGLVRRVPRFAPSPVAWHRSDATAGFQIGCLGRVGSGGSAVMS</sequence>
<dbReference type="Proteomes" id="UP000255389">
    <property type="component" value="Unassembled WGS sequence"/>
</dbReference>
<evidence type="ECO:0000313" key="2">
    <source>
        <dbReference type="Proteomes" id="UP000255389"/>
    </source>
</evidence>
<dbReference type="EMBL" id="UGQY01000002">
    <property type="protein sequence ID" value="STZ87810.1"/>
    <property type="molecule type" value="Genomic_DNA"/>
</dbReference>
<accession>A0A378UUZ8</accession>